<feature type="region of interest" description="Disordered" evidence="1">
    <location>
        <begin position="228"/>
        <end position="250"/>
    </location>
</feature>
<name>A0A922M3V4_SPOEX</name>
<feature type="compositionally biased region" description="Low complexity" evidence="1">
    <location>
        <begin position="229"/>
        <end position="242"/>
    </location>
</feature>
<organism evidence="3 4">
    <name type="scientific">Spodoptera exigua</name>
    <name type="common">Beet armyworm</name>
    <name type="synonym">Noctua fulgens</name>
    <dbReference type="NCBI Taxonomy" id="7107"/>
    <lineage>
        <taxon>Eukaryota</taxon>
        <taxon>Metazoa</taxon>
        <taxon>Ecdysozoa</taxon>
        <taxon>Arthropoda</taxon>
        <taxon>Hexapoda</taxon>
        <taxon>Insecta</taxon>
        <taxon>Pterygota</taxon>
        <taxon>Neoptera</taxon>
        <taxon>Endopterygota</taxon>
        <taxon>Lepidoptera</taxon>
        <taxon>Glossata</taxon>
        <taxon>Ditrysia</taxon>
        <taxon>Noctuoidea</taxon>
        <taxon>Noctuidae</taxon>
        <taxon>Amphipyrinae</taxon>
        <taxon>Spodoptera</taxon>
    </lineage>
</organism>
<evidence type="ECO:0000256" key="1">
    <source>
        <dbReference type="SAM" id="MobiDB-lite"/>
    </source>
</evidence>
<accession>A0A922M3V4</accession>
<comment type="caution">
    <text evidence="3">The sequence shown here is derived from an EMBL/GenBank/DDBJ whole genome shotgun (WGS) entry which is preliminary data.</text>
</comment>
<dbReference type="SMART" id="SM00595">
    <property type="entry name" value="MADF"/>
    <property type="match status" value="1"/>
</dbReference>
<evidence type="ECO:0000259" key="2">
    <source>
        <dbReference type="PROSITE" id="PS51029"/>
    </source>
</evidence>
<evidence type="ECO:0000313" key="4">
    <source>
        <dbReference type="Proteomes" id="UP000814243"/>
    </source>
</evidence>
<dbReference type="PANTHER" id="PTHR21505">
    <property type="entry name" value="MADF DOMAIN-CONTAINING PROTEIN-RELATED"/>
    <property type="match status" value="1"/>
</dbReference>
<dbReference type="PANTHER" id="PTHR21505:SF12">
    <property type="entry name" value="MADF DOMAIN-CONTAINING PROTEIN-RELATED"/>
    <property type="match status" value="1"/>
</dbReference>
<proteinExistence type="predicted"/>
<protein>
    <recommendedName>
        <fullName evidence="2">MADF domain-containing protein</fullName>
    </recommendedName>
</protein>
<dbReference type="EMBL" id="JACEFF010000864">
    <property type="protein sequence ID" value="KAH9629528.1"/>
    <property type="molecule type" value="Genomic_DNA"/>
</dbReference>
<gene>
    <name evidence="3" type="ORF">HF086_015858</name>
</gene>
<dbReference type="PROSITE" id="PS51029">
    <property type="entry name" value="MADF"/>
    <property type="match status" value="1"/>
</dbReference>
<dbReference type="Proteomes" id="UP000814243">
    <property type="component" value="Unassembled WGS sequence"/>
</dbReference>
<sequence length="279" mass="32563">MSWNSDTVLEFLELYRREQHLWDPKHPLHRNRSEVSESWLRIQASLSIHCSITDLKKKKESLMTSFRMHLSKKKVQPGYRTTWFAYSLMESFLGGKYECDSTNQLENEYFTNTGNYSTQPGIPDHTNNMNRNINIADKHAAMVRQNKPVSPCQKTPTNKNSSELNYAKKRMDEAVTYLKNASSSGVKHEMDEYELYGQLLAKKLRKLDEHQRDLAMHEIDNVMFRAKMQSTTSQQRSYSTSPSPVPRKLKSPIFIVTQQNPTNIQYEDENITYQEQPPS</sequence>
<evidence type="ECO:0000313" key="3">
    <source>
        <dbReference type="EMBL" id="KAH9629528.1"/>
    </source>
</evidence>
<dbReference type="InterPro" id="IPR006578">
    <property type="entry name" value="MADF-dom"/>
</dbReference>
<dbReference type="AlphaFoldDB" id="A0A922M3V4"/>
<reference evidence="3" key="1">
    <citation type="journal article" date="2021" name="G3 (Bethesda)">
        <title>Genome and transcriptome analysis of the beet armyworm Spodoptera exigua reveals targets for pest control. .</title>
        <authorList>
            <person name="Simon S."/>
            <person name="Breeschoten T."/>
            <person name="Jansen H.J."/>
            <person name="Dirks R.P."/>
            <person name="Schranz M.E."/>
            <person name="Ros V.I.D."/>
        </authorList>
    </citation>
    <scope>NUCLEOTIDE SEQUENCE</scope>
    <source>
        <strain evidence="3">TB_SE_WUR_2020</strain>
    </source>
</reference>
<feature type="domain" description="MADF" evidence="2">
    <location>
        <begin position="10"/>
        <end position="98"/>
    </location>
</feature>
<dbReference type="OrthoDB" id="7413698at2759"/>
<dbReference type="Pfam" id="PF10545">
    <property type="entry name" value="MADF_DNA_bdg"/>
    <property type="match status" value="1"/>
</dbReference>